<evidence type="ECO:0000313" key="2">
    <source>
        <dbReference type="Proteomes" id="UP000237105"/>
    </source>
</evidence>
<comment type="caution">
    <text evidence="1">The sequence shown here is derived from an EMBL/GenBank/DDBJ whole genome shotgun (WGS) entry which is preliminary data.</text>
</comment>
<organism evidence="1 2">
    <name type="scientific">Parasponia andersonii</name>
    <name type="common">Sponia andersonii</name>
    <dbReference type="NCBI Taxonomy" id="3476"/>
    <lineage>
        <taxon>Eukaryota</taxon>
        <taxon>Viridiplantae</taxon>
        <taxon>Streptophyta</taxon>
        <taxon>Embryophyta</taxon>
        <taxon>Tracheophyta</taxon>
        <taxon>Spermatophyta</taxon>
        <taxon>Magnoliopsida</taxon>
        <taxon>eudicotyledons</taxon>
        <taxon>Gunneridae</taxon>
        <taxon>Pentapetalae</taxon>
        <taxon>rosids</taxon>
        <taxon>fabids</taxon>
        <taxon>Rosales</taxon>
        <taxon>Cannabaceae</taxon>
        <taxon>Parasponia</taxon>
    </lineage>
</organism>
<dbReference type="AlphaFoldDB" id="A0A2P5DJS3"/>
<accession>A0A2P5DJS3</accession>
<reference evidence="2" key="1">
    <citation type="submission" date="2016-06" db="EMBL/GenBank/DDBJ databases">
        <title>Parallel loss of symbiosis genes in relatives of nitrogen-fixing non-legume Parasponia.</title>
        <authorList>
            <person name="Van Velzen R."/>
            <person name="Holmer R."/>
            <person name="Bu F."/>
            <person name="Rutten L."/>
            <person name="Van Zeijl A."/>
            <person name="Liu W."/>
            <person name="Santuari L."/>
            <person name="Cao Q."/>
            <person name="Sharma T."/>
            <person name="Shen D."/>
            <person name="Roswanjaya Y."/>
            <person name="Wardhani T."/>
            <person name="Kalhor M.S."/>
            <person name="Jansen J."/>
            <person name="Van den Hoogen J."/>
            <person name="Gungor B."/>
            <person name="Hartog M."/>
            <person name="Hontelez J."/>
            <person name="Verver J."/>
            <person name="Yang W.-C."/>
            <person name="Schijlen E."/>
            <person name="Repin R."/>
            <person name="Schilthuizen M."/>
            <person name="Schranz E."/>
            <person name="Heidstra R."/>
            <person name="Miyata K."/>
            <person name="Fedorova E."/>
            <person name="Kohlen W."/>
            <person name="Bisseling T."/>
            <person name="Smit S."/>
            <person name="Geurts R."/>
        </authorList>
    </citation>
    <scope>NUCLEOTIDE SEQUENCE [LARGE SCALE GENOMIC DNA]</scope>
    <source>
        <strain evidence="2">cv. WU1-14</strain>
    </source>
</reference>
<sequence length="105" mass="11856">MKVHHGVDQACWSTHSSCSCLILVSLCYNKYAPVKLLMKITCVIFLQNNINNASLLSHNIVSVIQYSSWHHQNPEHVPSTNSRYHRVVVGAVGSTSLILYREEYA</sequence>
<proteinExistence type="predicted"/>
<protein>
    <submittedName>
        <fullName evidence="1">Uncharacterized protein</fullName>
    </submittedName>
</protein>
<evidence type="ECO:0000313" key="1">
    <source>
        <dbReference type="EMBL" id="PON73549.1"/>
    </source>
</evidence>
<gene>
    <name evidence="1" type="ORF">PanWU01x14_057310</name>
</gene>
<keyword evidence="2" id="KW-1185">Reference proteome</keyword>
<dbReference type="EMBL" id="JXTB01000033">
    <property type="protein sequence ID" value="PON73549.1"/>
    <property type="molecule type" value="Genomic_DNA"/>
</dbReference>
<dbReference type="OrthoDB" id="10320286at2759"/>
<dbReference type="Proteomes" id="UP000237105">
    <property type="component" value="Unassembled WGS sequence"/>
</dbReference>
<name>A0A2P5DJS3_PARAD</name>
<dbReference type="PROSITE" id="PS51257">
    <property type="entry name" value="PROKAR_LIPOPROTEIN"/>
    <property type="match status" value="1"/>
</dbReference>